<evidence type="ECO:0000313" key="3">
    <source>
        <dbReference type="Proteomes" id="UP000198287"/>
    </source>
</evidence>
<evidence type="ECO:0000256" key="1">
    <source>
        <dbReference type="SAM" id="Phobius"/>
    </source>
</evidence>
<feature type="transmembrane region" description="Helical" evidence="1">
    <location>
        <begin position="196"/>
        <end position="214"/>
    </location>
</feature>
<comment type="caution">
    <text evidence="2">The sequence shown here is derived from an EMBL/GenBank/DDBJ whole genome shotgun (WGS) entry which is preliminary data.</text>
</comment>
<keyword evidence="1" id="KW-0472">Membrane</keyword>
<dbReference type="AlphaFoldDB" id="A0A226DU25"/>
<feature type="transmembrane region" description="Helical" evidence="1">
    <location>
        <begin position="124"/>
        <end position="151"/>
    </location>
</feature>
<dbReference type="Proteomes" id="UP000198287">
    <property type="component" value="Unassembled WGS sequence"/>
</dbReference>
<keyword evidence="1" id="KW-1133">Transmembrane helix</keyword>
<feature type="transmembrane region" description="Helical" evidence="1">
    <location>
        <begin position="48"/>
        <end position="65"/>
    </location>
</feature>
<dbReference type="EMBL" id="LNIX01000012">
    <property type="protein sequence ID" value="OXA47716.1"/>
    <property type="molecule type" value="Genomic_DNA"/>
</dbReference>
<keyword evidence="1" id="KW-0812">Transmembrane</keyword>
<sequence length="380" mass="43440">MYTTLFSPFLKRHLALCSYLKTFPYDFNPETRRLFKVTDGECGMRHRLMCLIILAYMSTLLLGLIMGNHSAAARIIGIVFFMTYCLPVGQWNYNLEMTPVQVLNAFMDFETKVLKDRENMKMSLLARAMALFMHVAHFSVIAVPMAAFALILVRPCTPPFLLSLSNQCEGIVWYGPAIIIPLFELWIGLQFFITGTVWSFFGIFVSVVTLQTYFRILNSQILASVSLDDVNQVIQKYRGIQVLEKHLNEWLKPVLVPSLITLAPSLQILSQYVCIQMHNDIPMPGFLVVPLIVQNTIIVNILVFTLASYVFSSSARVMQNIKRRIRKEPRRSTIKKDLKACSIMKIKFGTNFVDRGTPLVIQDFCLSQTMQLLLIKRGTR</sequence>
<reference evidence="2 3" key="1">
    <citation type="submission" date="2015-12" db="EMBL/GenBank/DDBJ databases">
        <title>The genome of Folsomia candida.</title>
        <authorList>
            <person name="Faddeeva A."/>
            <person name="Derks M.F."/>
            <person name="Anvar Y."/>
            <person name="Smit S."/>
            <person name="Van Straalen N."/>
            <person name="Roelofs D."/>
        </authorList>
    </citation>
    <scope>NUCLEOTIDE SEQUENCE [LARGE SCALE GENOMIC DNA]</scope>
    <source>
        <strain evidence="2 3">VU population</strain>
        <tissue evidence="2">Whole body</tissue>
    </source>
</reference>
<name>A0A226DU25_FOLCA</name>
<dbReference type="OrthoDB" id="8297494at2759"/>
<gene>
    <name evidence="2" type="ORF">Fcan01_17514</name>
</gene>
<evidence type="ECO:0008006" key="4">
    <source>
        <dbReference type="Google" id="ProtNLM"/>
    </source>
</evidence>
<proteinExistence type="predicted"/>
<evidence type="ECO:0000313" key="2">
    <source>
        <dbReference type="EMBL" id="OXA47716.1"/>
    </source>
</evidence>
<accession>A0A226DU25</accession>
<feature type="transmembrane region" description="Helical" evidence="1">
    <location>
        <begin position="71"/>
        <end position="89"/>
    </location>
</feature>
<feature type="transmembrane region" description="Helical" evidence="1">
    <location>
        <begin position="287"/>
        <end position="311"/>
    </location>
</feature>
<organism evidence="2 3">
    <name type="scientific">Folsomia candida</name>
    <name type="common">Springtail</name>
    <dbReference type="NCBI Taxonomy" id="158441"/>
    <lineage>
        <taxon>Eukaryota</taxon>
        <taxon>Metazoa</taxon>
        <taxon>Ecdysozoa</taxon>
        <taxon>Arthropoda</taxon>
        <taxon>Hexapoda</taxon>
        <taxon>Collembola</taxon>
        <taxon>Entomobryomorpha</taxon>
        <taxon>Isotomoidea</taxon>
        <taxon>Isotomidae</taxon>
        <taxon>Proisotominae</taxon>
        <taxon>Folsomia</taxon>
    </lineage>
</organism>
<feature type="transmembrane region" description="Helical" evidence="1">
    <location>
        <begin position="254"/>
        <end position="275"/>
    </location>
</feature>
<protein>
    <recommendedName>
        <fullName evidence="4">Odorant receptor</fullName>
    </recommendedName>
</protein>
<keyword evidence="3" id="KW-1185">Reference proteome</keyword>